<feature type="domain" description="AMP-binding enzyme C-terminal" evidence="4">
    <location>
        <begin position="431"/>
        <end position="507"/>
    </location>
</feature>
<dbReference type="InterPro" id="IPR045851">
    <property type="entry name" value="AMP-bd_C_sf"/>
</dbReference>
<reference evidence="5" key="1">
    <citation type="submission" date="2016-10" db="EMBL/GenBank/DDBJ databases">
        <title>Genome sequence of Streptomyces mangrovisoli MUSC 149.</title>
        <authorList>
            <person name="Lee L.-H."/>
            <person name="Ser H.-L."/>
        </authorList>
    </citation>
    <scope>NUCLEOTIDE SEQUENCE [LARGE SCALE GENOMIC DNA]</scope>
    <source>
        <strain evidence="5">MUSC 149</strain>
    </source>
</reference>
<dbReference type="Gene3D" id="3.40.50.12780">
    <property type="entry name" value="N-terminal domain of ligase-like"/>
    <property type="match status" value="1"/>
</dbReference>
<proteinExistence type="inferred from homology"/>
<keyword evidence="2 5" id="KW-0436">Ligase</keyword>
<protein>
    <submittedName>
        <fullName evidence="5">Long-chain fatty acid--CoA ligase</fullName>
    </submittedName>
</protein>
<dbReference type="Proteomes" id="UP000034196">
    <property type="component" value="Unassembled WGS sequence"/>
</dbReference>
<dbReference type="GO" id="GO:0006631">
    <property type="term" value="P:fatty acid metabolic process"/>
    <property type="evidence" value="ECO:0007669"/>
    <property type="project" value="TreeGrafter"/>
</dbReference>
<feature type="domain" description="AMP-dependent synthetase/ligase" evidence="3">
    <location>
        <begin position="15"/>
        <end position="380"/>
    </location>
</feature>
<dbReference type="STRING" id="1428628.WN71_008655"/>
<dbReference type="PANTHER" id="PTHR43201:SF32">
    <property type="entry name" value="2-SUCCINYLBENZOATE--COA LIGASE, CHLOROPLASTIC_PEROXISOMAL"/>
    <property type="match status" value="1"/>
</dbReference>
<dbReference type="SUPFAM" id="SSF56801">
    <property type="entry name" value="Acetyl-CoA synthetase-like"/>
    <property type="match status" value="1"/>
</dbReference>
<organism evidence="5 6">
    <name type="scientific">Streptomyces mangrovisoli</name>
    <dbReference type="NCBI Taxonomy" id="1428628"/>
    <lineage>
        <taxon>Bacteria</taxon>
        <taxon>Bacillati</taxon>
        <taxon>Actinomycetota</taxon>
        <taxon>Actinomycetes</taxon>
        <taxon>Kitasatosporales</taxon>
        <taxon>Streptomycetaceae</taxon>
        <taxon>Streptomyces</taxon>
    </lineage>
</organism>
<name>A0A1J4P0J3_9ACTN</name>
<dbReference type="InterPro" id="IPR025110">
    <property type="entry name" value="AMP-bd_C"/>
</dbReference>
<evidence type="ECO:0000313" key="5">
    <source>
        <dbReference type="EMBL" id="OIJ68249.1"/>
    </source>
</evidence>
<dbReference type="Gene3D" id="3.30.300.30">
    <property type="match status" value="1"/>
</dbReference>
<dbReference type="Pfam" id="PF00501">
    <property type="entry name" value="AMP-binding"/>
    <property type="match status" value="1"/>
</dbReference>
<evidence type="ECO:0000256" key="1">
    <source>
        <dbReference type="ARBA" id="ARBA00006432"/>
    </source>
</evidence>
<evidence type="ECO:0000256" key="2">
    <source>
        <dbReference type="ARBA" id="ARBA00022598"/>
    </source>
</evidence>
<sequence>MEESRMGPFLPDAVRRHAAGRPHAPAVTQGAETRTYADLDARSNRAARALLALGLPDGARVGYLVRPGLMAAELLVACAKAGLVATPLNWRLAEPELIAVARDAGLGVVLTETEFLPKARAVRAALPGIDLVTESGAGEEHGERTYERWLDDASADDPGHGQDGDAVFLQLYTSGTTGLPKGVQLTLGNVSAGEHQLREMGWQQSSVALNAMPVFHIAGTGWLVTALSAGAHTVALADLVPARVVEEMERHRVTHAFFVPAVLHLLTQLPGVGERDFSALELIVYGASPITPALLRRSMDTFGCGFYQKYGQTETTGSATRLLPEDHVVDGPRSALLRSAGNTRPDVEVAIADPVTGETVPPGTVGEILTRSHHLTPGYWQRPDENVALFTADGWLRTGDAGYLDKDGYLFITDRIKDMVITGGENVYPIEVESALAEHPAVLDVAVFGTPDETWGEAVTAAVVLRPEAAPVSADDLIAFTRDRVASYKKPRVVHFVDELPRNPSGKILKRVLRSELSPDS</sequence>
<dbReference type="AlphaFoldDB" id="A0A1J4P0J3"/>
<keyword evidence="6" id="KW-1185">Reference proteome</keyword>
<comment type="caution">
    <text evidence="5">The sequence shown here is derived from an EMBL/GenBank/DDBJ whole genome shotgun (WGS) entry which is preliminary data.</text>
</comment>
<dbReference type="GO" id="GO:0031956">
    <property type="term" value="F:medium-chain fatty acid-CoA ligase activity"/>
    <property type="evidence" value="ECO:0007669"/>
    <property type="project" value="TreeGrafter"/>
</dbReference>
<dbReference type="FunFam" id="3.30.300.30:FF:000008">
    <property type="entry name" value="2,3-dihydroxybenzoate-AMP ligase"/>
    <property type="match status" value="1"/>
</dbReference>
<dbReference type="NCBIfam" id="NF004837">
    <property type="entry name" value="PRK06187.1"/>
    <property type="match status" value="1"/>
</dbReference>
<gene>
    <name evidence="5" type="ORF">WN71_008655</name>
</gene>
<accession>A0A1J4P0J3</accession>
<dbReference type="PANTHER" id="PTHR43201">
    <property type="entry name" value="ACYL-COA SYNTHETASE"/>
    <property type="match status" value="1"/>
</dbReference>
<dbReference type="InterPro" id="IPR000873">
    <property type="entry name" value="AMP-dep_synth/lig_dom"/>
</dbReference>
<dbReference type="InterPro" id="IPR042099">
    <property type="entry name" value="ANL_N_sf"/>
</dbReference>
<dbReference type="EMBL" id="LAVA02000017">
    <property type="protein sequence ID" value="OIJ68249.1"/>
    <property type="molecule type" value="Genomic_DNA"/>
</dbReference>
<evidence type="ECO:0000259" key="4">
    <source>
        <dbReference type="Pfam" id="PF13193"/>
    </source>
</evidence>
<comment type="similarity">
    <text evidence="1">Belongs to the ATP-dependent AMP-binding enzyme family.</text>
</comment>
<evidence type="ECO:0000313" key="6">
    <source>
        <dbReference type="Proteomes" id="UP000034196"/>
    </source>
</evidence>
<evidence type="ECO:0000259" key="3">
    <source>
        <dbReference type="Pfam" id="PF00501"/>
    </source>
</evidence>
<dbReference type="Pfam" id="PF13193">
    <property type="entry name" value="AMP-binding_C"/>
    <property type="match status" value="1"/>
</dbReference>